<evidence type="ECO:0000259" key="1">
    <source>
        <dbReference type="Pfam" id="PF19789"/>
    </source>
</evidence>
<feature type="domain" description="DUF6273" evidence="1">
    <location>
        <begin position="67"/>
        <end position="190"/>
    </location>
</feature>
<dbReference type="Pfam" id="PF19789">
    <property type="entry name" value="DUF6273"/>
    <property type="match status" value="1"/>
</dbReference>
<organism evidence="2 3">
    <name type="scientific">Anaerobutyricum hallii</name>
    <dbReference type="NCBI Taxonomy" id="39488"/>
    <lineage>
        <taxon>Bacteria</taxon>
        <taxon>Bacillati</taxon>
        <taxon>Bacillota</taxon>
        <taxon>Clostridia</taxon>
        <taxon>Lachnospirales</taxon>
        <taxon>Lachnospiraceae</taxon>
        <taxon>Anaerobutyricum</taxon>
    </lineage>
</organism>
<dbReference type="RefSeq" id="WP_118486273.1">
    <property type="nucleotide sequence ID" value="NZ_QRQO01000032.1"/>
</dbReference>
<protein>
    <recommendedName>
        <fullName evidence="1">DUF6273 domain-containing protein</fullName>
    </recommendedName>
</protein>
<sequence length="206" mass="23554">MKIITTLEKETTFTEIKKALSNGTARELFGGVGSISVEVEEIGTVIFDIIGYDSEKLVDKDSKHSMTLWMRDLLFDEMAFDEEDSNRWENSSLRKHINSDAFVERFEPGFRELLSPVYKRNGNRADTEDIFFLLSKEELEDGYYEFVKTERDCVKANKKGETDWHWTRSANLGPAGNTWYVGASGTVGHYDAIWAYRFSLACVISA</sequence>
<evidence type="ECO:0000313" key="2">
    <source>
        <dbReference type="EMBL" id="RHN11764.1"/>
    </source>
</evidence>
<proteinExistence type="predicted"/>
<dbReference type="AlphaFoldDB" id="A0A415U163"/>
<evidence type="ECO:0000313" key="3">
    <source>
        <dbReference type="Proteomes" id="UP000283700"/>
    </source>
</evidence>
<accession>A0A415U163</accession>
<comment type="caution">
    <text evidence="2">The sequence shown here is derived from an EMBL/GenBank/DDBJ whole genome shotgun (WGS) entry which is preliminary data.</text>
</comment>
<reference evidence="2 3" key="1">
    <citation type="submission" date="2018-08" db="EMBL/GenBank/DDBJ databases">
        <title>A genome reference for cultivated species of the human gut microbiota.</title>
        <authorList>
            <person name="Zou Y."/>
            <person name="Xue W."/>
            <person name="Luo G."/>
        </authorList>
    </citation>
    <scope>NUCLEOTIDE SEQUENCE [LARGE SCALE GENOMIC DNA]</scope>
    <source>
        <strain evidence="2 3">AF31-17AC</strain>
    </source>
</reference>
<name>A0A415U163_9FIRM</name>
<dbReference type="InterPro" id="IPR046240">
    <property type="entry name" value="DUF6273"/>
</dbReference>
<dbReference type="EMBL" id="QRQO01000032">
    <property type="protein sequence ID" value="RHN11764.1"/>
    <property type="molecule type" value="Genomic_DNA"/>
</dbReference>
<gene>
    <name evidence="2" type="ORF">DWZ29_11095</name>
</gene>
<dbReference type="Proteomes" id="UP000283700">
    <property type="component" value="Unassembled WGS sequence"/>
</dbReference>